<gene>
    <name evidence="1" type="ORF">SO802_023026</name>
</gene>
<dbReference type="SUPFAM" id="SSF50978">
    <property type="entry name" value="WD40 repeat-like"/>
    <property type="match status" value="1"/>
</dbReference>
<proteinExistence type="predicted"/>
<protein>
    <submittedName>
        <fullName evidence="1">Uncharacterized protein</fullName>
    </submittedName>
</protein>
<reference evidence="1 2" key="1">
    <citation type="submission" date="2024-01" db="EMBL/GenBank/DDBJ databases">
        <title>A telomere-to-telomere, gap-free genome of sweet tea (Lithocarpus litseifolius).</title>
        <authorList>
            <person name="Zhou J."/>
        </authorList>
    </citation>
    <scope>NUCLEOTIDE SEQUENCE [LARGE SCALE GENOMIC DNA]</scope>
    <source>
        <strain evidence="1">Zhou-2022a</strain>
        <tissue evidence="1">Leaf</tissue>
    </source>
</reference>
<dbReference type="PANTHER" id="PTHR19847">
    <property type="entry name" value="DDB1- AND CUL4-ASSOCIATED FACTOR 11"/>
    <property type="match status" value="1"/>
</dbReference>
<comment type="caution">
    <text evidence="1">The sequence shown here is derived from an EMBL/GenBank/DDBJ whole genome shotgun (WGS) entry which is preliminary data.</text>
</comment>
<dbReference type="Proteomes" id="UP001459277">
    <property type="component" value="Unassembled WGS sequence"/>
</dbReference>
<dbReference type="InterPro" id="IPR051859">
    <property type="entry name" value="DCAF"/>
</dbReference>
<evidence type="ECO:0000313" key="2">
    <source>
        <dbReference type="Proteomes" id="UP001459277"/>
    </source>
</evidence>
<dbReference type="EMBL" id="JAZDWU010000008">
    <property type="protein sequence ID" value="KAK9993323.1"/>
    <property type="molecule type" value="Genomic_DNA"/>
</dbReference>
<dbReference type="GO" id="GO:0080008">
    <property type="term" value="C:Cul4-RING E3 ubiquitin ligase complex"/>
    <property type="evidence" value="ECO:0007669"/>
    <property type="project" value="TreeGrafter"/>
</dbReference>
<dbReference type="GO" id="GO:0043161">
    <property type="term" value="P:proteasome-mediated ubiquitin-dependent protein catabolic process"/>
    <property type="evidence" value="ECO:0007669"/>
    <property type="project" value="TreeGrafter"/>
</dbReference>
<organism evidence="1 2">
    <name type="scientific">Lithocarpus litseifolius</name>
    <dbReference type="NCBI Taxonomy" id="425828"/>
    <lineage>
        <taxon>Eukaryota</taxon>
        <taxon>Viridiplantae</taxon>
        <taxon>Streptophyta</taxon>
        <taxon>Embryophyta</taxon>
        <taxon>Tracheophyta</taxon>
        <taxon>Spermatophyta</taxon>
        <taxon>Magnoliopsida</taxon>
        <taxon>eudicotyledons</taxon>
        <taxon>Gunneridae</taxon>
        <taxon>Pentapetalae</taxon>
        <taxon>rosids</taxon>
        <taxon>fabids</taxon>
        <taxon>Fagales</taxon>
        <taxon>Fagaceae</taxon>
        <taxon>Lithocarpus</taxon>
    </lineage>
</organism>
<accession>A0AAW2C5U7</accession>
<keyword evidence="2" id="KW-1185">Reference proteome</keyword>
<name>A0AAW2C5U7_9ROSI</name>
<dbReference type="AlphaFoldDB" id="A0AAW2C5U7"/>
<sequence length="176" mass="19584">MHSWKRLTFVYRPRVAASEVVSLKGVDAVDVVELVMAVQPSRNPSTRKGMSQVQKSHGLRVIGYCLTMAAGHHDARLMLVLDHPTPPVMRTLFQPRLCPMVLARTVRTLPVGGAQVARFYNLDAPVRDCNWHPIYPMIISSSWDGDIVKWEFPRSDKSSRSSAGISELALSSLFVG</sequence>
<dbReference type="PANTHER" id="PTHR19847:SF7">
    <property type="entry name" value="DDB1- AND CUL4-ASSOCIATED FACTOR 11"/>
    <property type="match status" value="1"/>
</dbReference>
<evidence type="ECO:0000313" key="1">
    <source>
        <dbReference type="EMBL" id="KAK9993323.1"/>
    </source>
</evidence>
<dbReference type="InterPro" id="IPR036322">
    <property type="entry name" value="WD40_repeat_dom_sf"/>
</dbReference>